<keyword evidence="2" id="KW-0479">Metal-binding</keyword>
<evidence type="ECO:0000256" key="3">
    <source>
        <dbReference type="ARBA" id="ARBA00022801"/>
    </source>
</evidence>
<name>A0A9D3UVV4_9ROSI</name>
<reference evidence="5 6" key="1">
    <citation type="journal article" date="2021" name="Plant Biotechnol. J.">
        <title>Multi-omics assisted identification of the key and species-specific regulatory components of drought-tolerant mechanisms in Gossypium stocksii.</title>
        <authorList>
            <person name="Yu D."/>
            <person name="Ke L."/>
            <person name="Zhang D."/>
            <person name="Wu Y."/>
            <person name="Sun Y."/>
            <person name="Mei J."/>
            <person name="Sun J."/>
            <person name="Sun Y."/>
        </authorList>
    </citation>
    <scope>NUCLEOTIDE SEQUENCE [LARGE SCALE GENOMIC DNA]</scope>
    <source>
        <strain evidence="6">cv. E1</strain>
        <tissue evidence="5">Leaf</tissue>
    </source>
</reference>
<dbReference type="OrthoDB" id="1881450at2759"/>
<dbReference type="InterPro" id="IPR036691">
    <property type="entry name" value="Endo/exonu/phosph_ase_sf"/>
</dbReference>
<dbReference type="PANTHER" id="PTHR22748">
    <property type="entry name" value="AP ENDONUCLEASE"/>
    <property type="match status" value="1"/>
</dbReference>
<evidence type="ECO:0008006" key="7">
    <source>
        <dbReference type="Google" id="ProtNLM"/>
    </source>
</evidence>
<dbReference type="PANTHER" id="PTHR22748:SF4">
    <property type="entry name" value="DNA-(APURINIC OR APYRIMIDINIC SITE) ENDONUCLEASE 2"/>
    <property type="match status" value="1"/>
</dbReference>
<comment type="cofactor">
    <cofactor evidence="1">
        <name>Mg(2+)</name>
        <dbReference type="ChEBI" id="CHEBI:18420"/>
    </cofactor>
</comment>
<dbReference type="Proteomes" id="UP000828251">
    <property type="component" value="Unassembled WGS sequence"/>
</dbReference>
<evidence type="ECO:0000256" key="1">
    <source>
        <dbReference type="ARBA" id="ARBA00001946"/>
    </source>
</evidence>
<gene>
    <name evidence="5" type="ORF">J1N35_028224</name>
</gene>
<sequence length="164" mass="18743">MRGDERDVIEDIIRLEEQQCVFSELKICVGYLMGVMKIISWNVRGLGSDGKVAAINRLVKLHGVNVCFLRETKLEEVSGDLVRRIWGDDNFEFRFAAAVGRSGGLITIWDKSCFMLKKDFCALHLIVVGGNWCSEGWEGVLINVYAPNLLREQKIFWEEMLEAR</sequence>
<dbReference type="GO" id="GO:0005634">
    <property type="term" value="C:nucleus"/>
    <property type="evidence" value="ECO:0007669"/>
    <property type="project" value="TreeGrafter"/>
</dbReference>
<dbReference type="GO" id="GO:0006284">
    <property type="term" value="P:base-excision repair"/>
    <property type="evidence" value="ECO:0007669"/>
    <property type="project" value="TreeGrafter"/>
</dbReference>
<dbReference type="GO" id="GO:0046872">
    <property type="term" value="F:metal ion binding"/>
    <property type="evidence" value="ECO:0007669"/>
    <property type="project" value="UniProtKB-KW"/>
</dbReference>
<dbReference type="EMBL" id="JAIQCV010000009">
    <property type="protein sequence ID" value="KAH1063237.1"/>
    <property type="molecule type" value="Genomic_DNA"/>
</dbReference>
<proteinExistence type="predicted"/>
<dbReference type="SUPFAM" id="SSF56219">
    <property type="entry name" value="DNase I-like"/>
    <property type="match status" value="1"/>
</dbReference>
<evidence type="ECO:0000313" key="5">
    <source>
        <dbReference type="EMBL" id="KAH1063237.1"/>
    </source>
</evidence>
<dbReference type="GO" id="GO:0008311">
    <property type="term" value="F:double-stranded DNA 3'-5' DNA exonuclease activity"/>
    <property type="evidence" value="ECO:0007669"/>
    <property type="project" value="TreeGrafter"/>
</dbReference>
<keyword evidence="6" id="KW-1185">Reference proteome</keyword>
<dbReference type="GO" id="GO:0003906">
    <property type="term" value="F:DNA-(apurinic or apyrimidinic site) endonuclease activity"/>
    <property type="evidence" value="ECO:0007669"/>
    <property type="project" value="TreeGrafter"/>
</dbReference>
<organism evidence="5 6">
    <name type="scientific">Gossypium stocksii</name>
    <dbReference type="NCBI Taxonomy" id="47602"/>
    <lineage>
        <taxon>Eukaryota</taxon>
        <taxon>Viridiplantae</taxon>
        <taxon>Streptophyta</taxon>
        <taxon>Embryophyta</taxon>
        <taxon>Tracheophyta</taxon>
        <taxon>Spermatophyta</taxon>
        <taxon>Magnoliopsida</taxon>
        <taxon>eudicotyledons</taxon>
        <taxon>Gunneridae</taxon>
        <taxon>Pentapetalae</taxon>
        <taxon>rosids</taxon>
        <taxon>malvids</taxon>
        <taxon>Malvales</taxon>
        <taxon>Malvaceae</taxon>
        <taxon>Malvoideae</taxon>
        <taxon>Gossypium</taxon>
    </lineage>
</organism>
<evidence type="ECO:0000256" key="4">
    <source>
        <dbReference type="ARBA" id="ARBA00022842"/>
    </source>
</evidence>
<evidence type="ECO:0000313" key="6">
    <source>
        <dbReference type="Proteomes" id="UP000828251"/>
    </source>
</evidence>
<keyword evidence="4" id="KW-0460">Magnesium</keyword>
<keyword evidence="3" id="KW-0378">Hydrolase</keyword>
<dbReference type="AlphaFoldDB" id="A0A9D3UVV4"/>
<dbReference type="GO" id="GO:0008081">
    <property type="term" value="F:phosphoric diester hydrolase activity"/>
    <property type="evidence" value="ECO:0007669"/>
    <property type="project" value="TreeGrafter"/>
</dbReference>
<dbReference type="Gene3D" id="3.60.10.10">
    <property type="entry name" value="Endonuclease/exonuclease/phosphatase"/>
    <property type="match status" value="1"/>
</dbReference>
<comment type="caution">
    <text evidence="5">The sequence shown here is derived from an EMBL/GenBank/DDBJ whole genome shotgun (WGS) entry which is preliminary data.</text>
</comment>
<protein>
    <recommendedName>
        <fullName evidence="7">Endonuclease/exonuclease/phosphatase domain-containing protein</fullName>
    </recommendedName>
</protein>
<evidence type="ECO:0000256" key="2">
    <source>
        <dbReference type="ARBA" id="ARBA00022723"/>
    </source>
</evidence>
<accession>A0A9D3UVV4</accession>
<dbReference type="InterPro" id="IPR004808">
    <property type="entry name" value="AP_endonuc_1"/>
</dbReference>